<gene>
    <name evidence="3" type="primary">Acey_s0037.g3380</name>
    <name evidence="3" type="synonym">Acey-pes-8</name>
    <name evidence="3" type="ORF">Y032_0037g3380</name>
</gene>
<evidence type="ECO:0008006" key="5">
    <source>
        <dbReference type="Google" id="ProtNLM"/>
    </source>
</evidence>
<dbReference type="EMBL" id="JARK01001373">
    <property type="protein sequence ID" value="EYC15203.1"/>
    <property type="molecule type" value="Genomic_DNA"/>
</dbReference>
<dbReference type="AlphaFoldDB" id="A0A016UL02"/>
<evidence type="ECO:0000256" key="2">
    <source>
        <dbReference type="SAM" id="SignalP"/>
    </source>
</evidence>
<keyword evidence="4" id="KW-1185">Reference proteome</keyword>
<accession>A0A016UL02</accession>
<sequence>MASALSCGLLALAVRLAAADVPVLHLYNGHIPIEHPPANIPIQHFVVGQPYTFEIYMEDVQHQDYIVESCALNGRTFIDTNGCVLCGDGILSSIETEQYARAGAVKRTLVHFVAKEEGVNIACNIRVLDCCGCAERSCERHPPLLMYPGVTHSLVYPVVITKGSSFPLWLLILLIVLLILLLLCLCCLIPFLLMRRRRKTAATVVAEKSRGIGVETEKAVMKDTAVGCKNVHHSSFDSGGAFHHITPAVAVGDREPMTTTTEMFAREERRVCVNPIEDSGRDFYGTRERYRSSEDEAARSAHFRDTALSADRSSYRNYAYQRDHGGVAPVEGFDRVETRERRYCMSEDEDYELVEKDVKRTHTSRFMQETRQINEDDVGSTGERYREEDIHHAAYTQSLPV</sequence>
<dbReference type="OrthoDB" id="5835902at2759"/>
<keyword evidence="2" id="KW-0732">Signal</keyword>
<protein>
    <recommendedName>
        <fullName evidence="5">ZP domain-containing protein</fullName>
    </recommendedName>
</protein>
<comment type="caution">
    <text evidence="3">The sequence shown here is derived from an EMBL/GenBank/DDBJ whole genome shotgun (WGS) entry which is preliminary data.</text>
</comment>
<reference evidence="4" key="1">
    <citation type="journal article" date="2015" name="Nat. Genet.">
        <title>The genome and transcriptome of the zoonotic hookworm Ancylostoma ceylanicum identify infection-specific gene families.</title>
        <authorList>
            <person name="Schwarz E.M."/>
            <person name="Hu Y."/>
            <person name="Antoshechkin I."/>
            <person name="Miller M.M."/>
            <person name="Sternberg P.W."/>
            <person name="Aroian R.V."/>
        </authorList>
    </citation>
    <scope>NUCLEOTIDE SEQUENCE</scope>
    <source>
        <strain evidence="4">HY135</strain>
    </source>
</reference>
<evidence type="ECO:0000313" key="3">
    <source>
        <dbReference type="EMBL" id="EYC15203.1"/>
    </source>
</evidence>
<keyword evidence="1" id="KW-0812">Transmembrane</keyword>
<keyword evidence="1" id="KW-1133">Transmembrane helix</keyword>
<evidence type="ECO:0000313" key="4">
    <source>
        <dbReference type="Proteomes" id="UP000024635"/>
    </source>
</evidence>
<organism evidence="3 4">
    <name type="scientific">Ancylostoma ceylanicum</name>
    <dbReference type="NCBI Taxonomy" id="53326"/>
    <lineage>
        <taxon>Eukaryota</taxon>
        <taxon>Metazoa</taxon>
        <taxon>Ecdysozoa</taxon>
        <taxon>Nematoda</taxon>
        <taxon>Chromadorea</taxon>
        <taxon>Rhabditida</taxon>
        <taxon>Rhabditina</taxon>
        <taxon>Rhabditomorpha</taxon>
        <taxon>Strongyloidea</taxon>
        <taxon>Ancylostomatidae</taxon>
        <taxon>Ancylostomatinae</taxon>
        <taxon>Ancylostoma</taxon>
    </lineage>
</organism>
<feature type="signal peptide" evidence="2">
    <location>
        <begin position="1"/>
        <end position="19"/>
    </location>
</feature>
<proteinExistence type="predicted"/>
<evidence type="ECO:0000256" key="1">
    <source>
        <dbReference type="SAM" id="Phobius"/>
    </source>
</evidence>
<feature type="transmembrane region" description="Helical" evidence="1">
    <location>
        <begin position="168"/>
        <end position="193"/>
    </location>
</feature>
<dbReference type="Proteomes" id="UP000024635">
    <property type="component" value="Unassembled WGS sequence"/>
</dbReference>
<name>A0A016UL02_9BILA</name>
<keyword evidence="1" id="KW-0472">Membrane</keyword>
<feature type="chain" id="PRO_5001492473" description="ZP domain-containing protein" evidence="2">
    <location>
        <begin position="20"/>
        <end position="401"/>
    </location>
</feature>